<name>A0A0C1QYY6_9CLOT</name>
<dbReference type="OrthoDB" id="9775557at2"/>
<keyword evidence="1" id="KW-0378">Hydrolase</keyword>
<sequence>MIRLTEIEGRKVEYLIKGNGEKTVAIMVGMGCSIYDWLNIIEDISQCKRLVHNKGTVHNYIINRLYYL</sequence>
<evidence type="ECO:0000313" key="2">
    <source>
        <dbReference type="Proteomes" id="UP000031366"/>
    </source>
</evidence>
<accession>A0A0C1QYY6</accession>
<dbReference type="RefSeq" id="WP_039633708.1">
    <property type="nucleotide sequence ID" value="NZ_AYSO01000017.1"/>
</dbReference>
<dbReference type="AlphaFoldDB" id="A0A0C1QYY6"/>
<protein>
    <submittedName>
        <fullName evidence="1">Alpha/beta hydrolase family domain protein</fullName>
    </submittedName>
</protein>
<comment type="caution">
    <text evidence="1">The sequence shown here is derived from an EMBL/GenBank/DDBJ whole genome shotgun (WGS) entry which is preliminary data.</text>
</comment>
<evidence type="ECO:0000313" key="1">
    <source>
        <dbReference type="EMBL" id="KIE46282.1"/>
    </source>
</evidence>
<dbReference type="GO" id="GO:0016787">
    <property type="term" value="F:hydrolase activity"/>
    <property type="evidence" value="ECO:0007669"/>
    <property type="project" value="UniProtKB-KW"/>
</dbReference>
<organism evidence="1 2">
    <name type="scientific">Clostridium argentinense CDC 2741</name>
    <dbReference type="NCBI Taxonomy" id="1418104"/>
    <lineage>
        <taxon>Bacteria</taxon>
        <taxon>Bacillati</taxon>
        <taxon>Bacillota</taxon>
        <taxon>Clostridia</taxon>
        <taxon>Eubacteriales</taxon>
        <taxon>Clostridiaceae</taxon>
        <taxon>Clostridium</taxon>
    </lineage>
</organism>
<dbReference type="EMBL" id="AYSO01000017">
    <property type="protein sequence ID" value="KIE46282.1"/>
    <property type="molecule type" value="Genomic_DNA"/>
</dbReference>
<dbReference type="Proteomes" id="UP000031366">
    <property type="component" value="Unassembled WGS sequence"/>
</dbReference>
<proteinExistence type="predicted"/>
<reference evidence="1 2" key="1">
    <citation type="journal article" date="2015" name="Infect. Genet. Evol.">
        <title>Genomic sequences of six botulinum neurotoxin-producing strains representing three clostridial species illustrate the mobility and diversity of botulinum neurotoxin genes.</title>
        <authorList>
            <person name="Smith T.J."/>
            <person name="Hill K.K."/>
            <person name="Xie G."/>
            <person name="Foley B.T."/>
            <person name="Williamson C.H."/>
            <person name="Foster J.T."/>
            <person name="Johnson S.L."/>
            <person name="Chertkov O."/>
            <person name="Teshima H."/>
            <person name="Gibbons H.S."/>
            <person name="Johnsky L.A."/>
            <person name="Karavis M.A."/>
            <person name="Smith L.A."/>
        </authorList>
    </citation>
    <scope>NUCLEOTIDE SEQUENCE [LARGE SCALE GENOMIC DNA]</scope>
    <source>
        <strain evidence="1 2">CDC 2741</strain>
    </source>
</reference>
<gene>
    <name evidence="1" type="ORF">U732_1821</name>
</gene>
<keyword evidence="2" id="KW-1185">Reference proteome</keyword>